<dbReference type="PANTHER" id="PTHR36846:SF1">
    <property type="entry name" value="PROTEIN VIAA"/>
    <property type="match status" value="1"/>
</dbReference>
<evidence type="ECO:0000256" key="1">
    <source>
        <dbReference type="SAM" id="MobiDB-lite"/>
    </source>
</evidence>
<organism evidence="3">
    <name type="scientific">Dunaliella tertiolecta</name>
    <name type="common">Green alga</name>
    <dbReference type="NCBI Taxonomy" id="3047"/>
    <lineage>
        <taxon>Eukaryota</taxon>
        <taxon>Viridiplantae</taxon>
        <taxon>Chlorophyta</taxon>
        <taxon>core chlorophytes</taxon>
        <taxon>Chlorophyceae</taxon>
        <taxon>CS clade</taxon>
        <taxon>Chlamydomonadales</taxon>
        <taxon>Dunaliellaceae</taxon>
        <taxon>Dunaliella</taxon>
    </lineage>
</organism>
<dbReference type="EMBL" id="HBIP01000272">
    <property type="protein sequence ID" value="CAE0485086.1"/>
    <property type="molecule type" value="Transcribed_RNA"/>
</dbReference>
<feature type="domain" description="VWFA" evidence="2">
    <location>
        <begin position="473"/>
        <end position="643"/>
    </location>
</feature>
<name>A0A7S3QKL3_DUNTE</name>
<accession>A0A7S3QKL3</accession>
<reference evidence="3" key="1">
    <citation type="submission" date="2021-01" db="EMBL/GenBank/DDBJ databases">
        <authorList>
            <person name="Corre E."/>
            <person name="Pelletier E."/>
            <person name="Niang G."/>
            <person name="Scheremetjew M."/>
            <person name="Finn R."/>
            <person name="Kale V."/>
            <person name="Holt S."/>
            <person name="Cochrane G."/>
            <person name="Meng A."/>
            <person name="Brown T."/>
            <person name="Cohen L."/>
        </authorList>
    </citation>
    <scope>NUCLEOTIDE SEQUENCE</scope>
    <source>
        <strain evidence="3">CCMP1320</strain>
    </source>
</reference>
<dbReference type="InterPro" id="IPR002035">
    <property type="entry name" value="VWF_A"/>
</dbReference>
<dbReference type="Pfam" id="PF13519">
    <property type="entry name" value="VWA_2"/>
    <property type="match status" value="1"/>
</dbReference>
<evidence type="ECO:0000313" key="3">
    <source>
        <dbReference type="EMBL" id="CAE0485086.1"/>
    </source>
</evidence>
<dbReference type="InterPro" id="IPR036465">
    <property type="entry name" value="vWFA_dom_sf"/>
</dbReference>
<dbReference type="PANTHER" id="PTHR36846">
    <property type="entry name" value="PROTEIN VIAA"/>
    <property type="match status" value="1"/>
</dbReference>
<dbReference type="AlphaFoldDB" id="A0A7S3QKL3"/>
<dbReference type="SMART" id="SM00327">
    <property type="entry name" value="VWA"/>
    <property type="match status" value="1"/>
</dbReference>
<dbReference type="SUPFAM" id="SSF53300">
    <property type="entry name" value="vWA-like"/>
    <property type="match status" value="1"/>
</dbReference>
<dbReference type="GO" id="GO:0005829">
    <property type="term" value="C:cytosol"/>
    <property type="evidence" value="ECO:0007669"/>
    <property type="project" value="TreeGrafter"/>
</dbReference>
<feature type="compositionally biased region" description="Basic and acidic residues" evidence="1">
    <location>
        <begin position="243"/>
        <end position="254"/>
    </location>
</feature>
<feature type="compositionally biased region" description="Basic residues" evidence="1">
    <location>
        <begin position="27"/>
        <end position="36"/>
    </location>
</feature>
<sequence length="718" mass="79684">MLLQQQNVHRQVFSHVDTKPWAAVPPSRHHHLHSKRDRNETFSRKTNRRSTASAASSKRDVHAHAAVLDAPTKAGPTGSKGGHTALLHGLGDIGDVAPSHLPWLLRLAHIQSRRTGGDSSVAIQETARGLMAWRAALNKGLLPDEICLQQIIDEGSEEFAIGRQPSELKWPEEPLNTLMIRIFAKLNVAYFARKYPAVQDAFLKSLLEVAVRYHKTLAGEEDEMDENVEVDSNGKRAKTAKQLAEEEAQRRAERGGPTTAAIQQVTNEMAARKQLEEARKKRAAANAALPPERRIAVELARELYGKWQAPLQALQKAGRAFEGLEALLGGAGFDLSGSIWKRAGWNSLDALRAKLEDLKELRDLVRSLGRGGGWGPLRRAPIQYLDMSGRQGLLRTVLEAQETRGLTRSDDISRMLPAEAAHLSRGRTVRSSKLLFYARLAEKALQSYERDGWSEFPTRISHDRREVRPTADRGPILLCVDTSGSMRGARETIAKALALECMRAAREQERDCYVFAFSGPSEVRELELNSDMKSVNNLLDFIETVFNGGSDFNEPVRRCLDRLSDAKWANSDILLVSDGELRQPGSEVMRKLSGAKDKLSLRMHGLIIGSPEKKRADPAVLRGLCTSTLPNGKTELLVTEFSSWASVQADDQLGAIDYDDLEGNARRRLAGLKREADRQAEIRRRRSGMRGSSKPKAGGTTPNEEFKMPTAREGRQKS</sequence>
<feature type="region of interest" description="Disordered" evidence="1">
    <location>
        <begin position="674"/>
        <end position="718"/>
    </location>
</feature>
<evidence type="ECO:0000259" key="2">
    <source>
        <dbReference type="SMART" id="SM00327"/>
    </source>
</evidence>
<feature type="region of interest" description="Disordered" evidence="1">
    <location>
        <begin position="223"/>
        <end position="258"/>
    </location>
</feature>
<protein>
    <recommendedName>
        <fullName evidence="2">VWFA domain-containing protein</fullName>
    </recommendedName>
</protein>
<feature type="region of interest" description="Disordered" evidence="1">
    <location>
        <begin position="19"/>
        <end position="63"/>
    </location>
</feature>
<feature type="compositionally biased region" description="Basic and acidic residues" evidence="1">
    <location>
        <begin position="704"/>
        <end position="718"/>
    </location>
</feature>
<proteinExistence type="predicted"/>
<dbReference type="Gene3D" id="3.40.50.410">
    <property type="entry name" value="von Willebrand factor, type A domain"/>
    <property type="match status" value="1"/>
</dbReference>
<gene>
    <name evidence="3" type="ORF">DTER00134_LOCUS125</name>
</gene>